<dbReference type="CDD" id="cd00438">
    <property type="entry name" value="cupin_RmlC"/>
    <property type="match status" value="1"/>
</dbReference>
<dbReference type="GO" id="GO:0000271">
    <property type="term" value="P:polysaccharide biosynthetic process"/>
    <property type="evidence" value="ECO:0007669"/>
    <property type="project" value="TreeGrafter"/>
</dbReference>
<evidence type="ECO:0000256" key="1">
    <source>
        <dbReference type="ARBA" id="ARBA00001298"/>
    </source>
</evidence>
<dbReference type="AlphaFoldDB" id="A0A1I5T0U3"/>
<protein>
    <recommendedName>
        <fullName evidence="4 7">dTDP-4-dehydrorhamnose 3,5-epimerase</fullName>
        <ecNumber evidence="3 7">5.1.3.13</ecNumber>
    </recommendedName>
    <alternativeName>
        <fullName evidence="7">Thymidine diphospho-4-keto-rhamnose 3,5-epimerase</fullName>
    </alternativeName>
</protein>
<gene>
    <name evidence="8" type="ORF">SAMN05216229_105213</name>
</gene>
<keyword evidence="9" id="KW-1185">Reference proteome</keyword>
<evidence type="ECO:0000256" key="2">
    <source>
        <dbReference type="ARBA" id="ARBA00001997"/>
    </source>
</evidence>
<dbReference type="InterPro" id="IPR011051">
    <property type="entry name" value="RmlC_Cupin_sf"/>
</dbReference>
<dbReference type="InterPro" id="IPR014710">
    <property type="entry name" value="RmlC-like_jellyroll"/>
</dbReference>
<dbReference type="Pfam" id="PF00908">
    <property type="entry name" value="dTDP_sugar_isom"/>
    <property type="match status" value="1"/>
</dbReference>
<feature type="active site" description="Proton acceptor" evidence="5">
    <location>
        <position position="61"/>
    </location>
</feature>
<feature type="site" description="Participates in a stacking interaction with the thymidine ring of dTDP-4-oxo-6-deoxyglucose" evidence="6">
    <location>
        <position position="136"/>
    </location>
</feature>
<dbReference type="NCBIfam" id="TIGR01221">
    <property type="entry name" value="rmlC"/>
    <property type="match status" value="1"/>
</dbReference>
<proteinExistence type="inferred from homology"/>
<accession>A0A1I5T0U3</accession>
<evidence type="ECO:0000313" key="9">
    <source>
        <dbReference type="Proteomes" id="UP000243084"/>
    </source>
</evidence>
<name>A0A1I5T0U3_9GAMM</name>
<dbReference type="SUPFAM" id="SSF51182">
    <property type="entry name" value="RmlC-like cupins"/>
    <property type="match status" value="1"/>
</dbReference>
<feature type="active site" description="Proton donor" evidence="5">
    <location>
        <position position="130"/>
    </location>
</feature>
<dbReference type="PANTHER" id="PTHR21047:SF2">
    <property type="entry name" value="THYMIDINE DIPHOSPHO-4-KETO-RHAMNOSE 3,5-EPIMERASE"/>
    <property type="match status" value="1"/>
</dbReference>
<comment type="pathway">
    <text evidence="7">Carbohydrate biosynthesis; dTDP-L-rhamnose biosynthesis.</text>
</comment>
<dbReference type="RefSeq" id="WP_092430278.1">
    <property type="nucleotide sequence ID" value="NZ_FOXM01000005.1"/>
</dbReference>
<dbReference type="InterPro" id="IPR000888">
    <property type="entry name" value="RmlC-like"/>
</dbReference>
<evidence type="ECO:0000256" key="6">
    <source>
        <dbReference type="PIRSR" id="PIRSR600888-3"/>
    </source>
</evidence>
<dbReference type="EMBL" id="FOXM01000005">
    <property type="protein sequence ID" value="SFP76649.1"/>
    <property type="molecule type" value="Genomic_DNA"/>
</dbReference>
<dbReference type="GO" id="GO:0005829">
    <property type="term" value="C:cytosol"/>
    <property type="evidence" value="ECO:0007669"/>
    <property type="project" value="TreeGrafter"/>
</dbReference>
<evidence type="ECO:0000256" key="7">
    <source>
        <dbReference type="RuleBase" id="RU364069"/>
    </source>
</evidence>
<dbReference type="GO" id="GO:0008830">
    <property type="term" value="F:dTDP-4-dehydrorhamnose 3,5-epimerase activity"/>
    <property type="evidence" value="ECO:0007669"/>
    <property type="project" value="UniProtKB-UniRule"/>
</dbReference>
<keyword evidence="7" id="KW-0413">Isomerase</keyword>
<sequence length="180" mass="20346">MKVIETALPGVLIVEPRVFGDHRGFFLETFQVERYREIGIGLPFVQDNHSRSQRGVLRGLHFQRTRPQGKLVSVSRGAVYDVAVDINPDSPTCGQFVGVELNDENHRQLWVPPGYAHGFCVLSEVADFQYKCTDLYFPEDEGGLLWNDPEVNIPWPVATPQLSAKDQQNPTLRQLLGRES</sequence>
<dbReference type="UniPathway" id="UPA00124"/>
<comment type="similarity">
    <text evidence="7">Belongs to the dTDP-4-dehydrorhamnose 3,5-epimerase family.</text>
</comment>
<reference evidence="9" key="1">
    <citation type="submission" date="2016-10" db="EMBL/GenBank/DDBJ databases">
        <authorList>
            <person name="Varghese N."/>
            <person name="Submissions S."/>
        </authorList>
    </citation>
    <scope>NUCLEOTIDE SEQUENCE [LARGE SCALE GENOMIC DNA]</scope>
    <source>
        <strain evidence="9">JCM 18195</strain>
    </source>
</reference>
<comment type="function">
    <text evidence="2 7">Catalyzes the epimerization of the C3' and C5'positions of dTDP-6-deoxy-D-xylo-4-hexulose, forming dTDP-6-deoxy-L-lyxo-4-hexulose.</text>
</comment>
<dbReference type="Gene3D" id="2.60.120.10">
    <property type="entry name" value="Jelly Rolls"/>
    <property type="match status" value="1"/>
</dbReference>
<evidence type="ECO:0000256" key="5">
    <source>
        <dbReference type="PIRSR" id="PIRSR600888-1"/>
    </source>
</evidence>
<comment type="subunit">
    <text evidence="7">Homodimer.</text>
</comment>
<comment type="catalytic activity">
    <reaction evidence="1 7">
        <text>dTDP-4-dehydro-6-deoxy-alpha-D-glucose = dTDP-4-dehydro-beta-L-rhamnose</text>
        <dbReference type="Rhea" id="RHEA:16969"/>
        <dbReference type="ChEBI" id="CHEBI:57649"/>
        <dbReference type="ChEBI" id="CHEBI:62830"/>
        <dbReference type="EC" id="5.1.3.13"/>
    </reaction>
</comment>
<evidence type="ECO:0000256" key="4">
    <source>
        <dbReference type="ARBA" id="ARBA00019595"/>
    </source>
</evidence>
<dbReference type="GO" id="GO:0019305">
    <property type="term" value="P:dTDP-rhamnose biosynthetic process"/>
    <property type="evidence" value="ECO:0007669"/>
    <property type="project" value="UniProtKB-UniRule"/>
</dbReference>
<evidence type="ECO:0000256" key="3">
    <source>
        <dbReference type="ARBA" id="ARBA00012098"/>
    </source>
</evidence>
<organism evidence="8 9">
    <name type="scientific">Geopseudomonas sagittaria</name>
    <dbReference type="NCBI Taxonomy" id="1135990"/>
    <lineage>
        <taxon>Bacteria</taxon>
        <taxon>Pseudomonadati</taxon>
        <taxon>Pseudomonadota</taxon>
        <taxon>Gammaproteobacteria</taxon>
        <taxon>Pseudomonadales</taxon>
        <taxon>Pseudomonadaceae</taxon>
        <taxon>Geopseudomonas</taxon>
    </lineage>
</organism>
<dbReference type="Proteomes" id="UP000243084">
    <property type="component" value="Unassembled WGS sequence"/>
</dbReference>
<dbReference type="OrthoDB" id="9800680at2"/>
<evidence type="ECO:0000313" key="8">
    <source>
        <dbReference type="EMBL" id="SFP76649.1"/>
    </source>
</evidence>
<dbReference type="PANTHER" id="PTHR21047">
    <property type="entry name" value="DTDP-6-DEOXY-D-GLUCOSE-3,5 EPIMERASE"/>
    <property type="match status" value="1"/>
</dbReference>
<dbReference type="EC" id="5.1.3.13" evidence="3 7"/>